<keyword evidence="5 6" id="KW-0472">Membrane</keyword>
<dbReference type="InterPro" id="IPR019421">
    <property type="entry name" value="7TM_GPCR_serpentine_rcpt_Srd"/>
</dbReference>
<gene>
    <name evidence="7" type="ORF">PFISCL1PPCAC_4328</name>
</gene>
<dbReference type="EMBL" id="BTSY01000002">
    <property type="protein sequence ID" value="GMT13031.1"/>
    <property type="molecule type" value="Genomic_DNA"/>
</dbReference>
<evidence type="ECO:0000256" key="5">
    <source>
        <dbReference type="ARBA" id="ARBA00023136"/>
    </source>
</evidence>
<organism evidence="7 8">
    <name type="scientific">Pristionchus fissidentatus</name>
    <dbReference type="NCBI Taxonomy" id="1538716"/>
    <lineage>
        <taxon>Eukaryota</taxon>
        <taxon>Metazoa</taxon>
        <taxon>Ecdysozoa</taxon>
        <taxon>Nematoda</taxon>
        <taxon>Chromadorea</taxon>
        <taxon>Rhabditida</taxon>
        <taxon>Rhabditina</taxon>
        <taxon>Diplogasteromorpha</taxon>
        <taxon>Diplogasteroidea</taxon>
        <taxon>Neodiplogasteridae</taxon>
        <taxon>Pristionchus</taxon>
    </lineage>
</organism>
<protein>
    <recommendedName>
        <fullName evidence="9">Olfactory receptor</fullName>
    </recommendedName>
</protein>
<evidence type="ECO:0000256" key="1">
    <source>
        <dbReference type="ARBA" id="ARBA00004141"/>
    </source>
</evidence>
<feature type="non-terminal residue" evidence="7">
    <location>
        <position position="66"/>
    </location>
</feature>
<proteinExistence type="inferred from homology"/>
<keyword evidence="3 6" id="KW-0812">Transmembrane</keyword>
<feature type="transmembrane region" description="Helical" evidence="6">
    <location>
        <begin position="7"/>
        <end position="28"/>
    </location>
</feature>
<evidence type="ECO:0008006" key="9">
    <source>
        <dbReference type="Google" id="ProtNLM"/>
    </source>
</evidence>
<accession>A0AAV5V131</accession>
<evidence type="ECO:0000256" key="4">
    <source>
        <dbReference type="ARBA" id="ARBA00022989"/>
    </source>
</evidence>
<dbReference type="PANTHER" id="PTHR22945:SF40">
    <property type="entry name" value="SERPENTINE RECEPTOR, CLASS D (DELTA)-RELATED"/>
    <property type="match status" value="1"/>
</dbReference>
<feature type="non-terminal residue" evidence="7">
    <location>
        <position position="1"/>
    </location>
</feature>
<keyword evidence="4 6" id="KW-1133">Transmembrane helix</keyword>
<dbReference type="AlphaFoldDB" id="A0AAV5V131"/>
<comment type="subcellular location">
    <subcellularLocation>
        <location evidence="1">Membrane</location>
        <topology evidence="1">Multi-pass membrane protein</topology>
    </subcellularLocation>
</comment>
<comment type="similarity">
    <text evidence="2">Belongs to the nematode receptor-like protein srd family.</text>
</comment>
<evidence type="ECO:0000256" key="3">
    <source>
        <dbReference type="ARBA" id="ARBA00022692"/>
    </source>
</evidence>
<evidence type="ECO:0000256" key="2">
    <source>
        <dbReference type="ARBA" id="ARBA00009166"/>
    </source>
</evidence>
<dbReference type="Proteomes" id="UP001432322">
    <property type="component" value="Unassembled WGS sequence"/>
</dbReference>
<evidence type="ECO:0000313" key="8">
    <source>
        <dbReference type="Proteomes" id="UP001432322"/>
    </source>
</evidence>
<keyword evidence="8" id="KW-1185">Reference proteome</keyword>
<sequence>HRNLIKALTIHAMLPPLFCVSVVIYSVLRLNIYRHAALEKAVYTISAIPPACSALCTLYYIQPYRR</sequence>
<comment type="caution">
    <text evidence="7">The sequence shown here is derived from an EMBL/GenBank/DDBJ whole genome shotgun (WGS) entry which is preliminary data.</text>
</comment>
<reference evidence="7" key="1">
    <citation type="submission" date="2023-10" db="EMBL/GenBank/DDBJ databases">
        <title>Genome assembly of Pristionchus species.</title>
        <authorList>
            <person name="Yoshida K."/>
            <person name="Sommer R.J."/>
        </authorList>
    </citation>
    <scope>NUCLEOTIDE SEQUENCE</scope>
    <source>
        <strain evidence="7">RS5133</strain>
    </source>
</reference>
<dbReference type="InterPro" id="IPR050920">
    <property type="entry name" value="Nematode_rcpt-like_delta"/>
</dbReference>
<feature type="transmembrane region" description="Helical" evidence="6">
    <location>
        <begin position="40"/>
        <end position="61"/>
    </location>
</feature>
<dbReference type="PANTHER" id="PTHR22945">
    <property type="entry name" value="SERPENTINE RECEPTOR, CLASS D DELTA"/>
    <property type="match status" value="1"/>
</dbReference>
<evidence type="ECO:0000313" key="7">
    <source>
        <dbReference type="EMBL" id="GMT13031.1"/>
    </source>
</evidence>
<dbReference type="GO" id="GO:0016020">
    <property type="term" value="C:membrane"/>
    <property type="evidence" value="ECO:0007669"/>
    <property type="project" value="UniProtKB-SubCell"/>
</dbReference>
<evidence type="ECO:0000256" key="6">
    <source>
        <dbReference type="SAM" id="Phobius"/>
    </source>
</evidence>
<dbReference type="Pfam" id="PF10317">
    <property type="entry name" value="7TM_GPCR_Srd"/>
    <property type="match status" value="1"/>
</dbReference>
<name>A0AAV5V131_9BILA</name>